<feature type="domain" description="CS" evidence="11">
    <location>
        <begin position="72"/>
        <end position="165"/>
    </location>
</feature>
<dbReference type="FunFam" id="2.60.40.790:FF:000040">
    <property type="entry name" value="Calcyclin binding protein"/>
    <property type="match status" value="1"/>
</dbReference>
<reference evidence="12" key="1">
    <citation type="submission" date="2022-01" db="EMBL/GenBank/DDBJ databases">
        <authorList>
            <person name="King R."/>
        </authorList>
    </citation>
    <scope>NUCLEOTIDE SEQUENCE</scope>
</reference>
<keyword evidence="6" id="KW-0833">Ubl conjugation pathway</keyword>
<dbReference type="GO" id="GO:0007507">
    <property type="term" value="P:heart development"/>
    <property type="evidence" value="ECO:0007669"/>
    <property type="project" value="TreeGrafter"/>
</dbReference>
<dbReference type="Gene3D" id="4.10.860.10">
    <property type="entry name" value="UVR domain"/>
    <property type="match status" value="1"/>
</dbReference>
<dbReference type="Pfam" id="PF04969">
    <property type="entry name" value="CS"/>
    <property type="match status" value="1"/>
</dbReference>
<evidence type="ECO:0000259" key="10">
    <source>
        <dbReference type="PROSITE" id="PS51048"/>
    </source>
</evidence>
<dbReference type="InterPro" id="IPR052289">
    <property type="entry name" value="Calcyclin-binding_UBL-bridge"/>
</dbReference>
<evidence type="ECO:0000256" key="4">
    <source>
        <dbReference type="ARBA" id="ARBA00022490"/>
    </source>
</evidence>
<evidence type="ECO:0000256" key="2">
    <source>
        <dbReference type="ARBA" id="ARBA00004496"/>
    </source>
</evidence>
<keyword evidence="4" id="KW-0963">Cytoplasm</keyword>
<organism evidence="12 13">
    <name type="scientific">Nezara viridula</name>
    <name type="common">Southern green stink bug</name>
    <name type="synonym">Cimex viridulus</name>
    <dbReference type="NCBI Taxonomy" id="85310"/>
    <lineage>
        <taxon>Eukaryota</taxon>
        <taxon>Metazoa</taxon>
        <taxon>Ecdysozoa</taxon>
        <taxon>Arthropoda</taxon>
        <taxon>Hexapoda</taxon>
        <taxon>Insecta</taxon>
        <taxon>Pterygota</taxon>
        <taxon>Neoptera</taxon>
        <taxon>Paraneoptera</taxon>
        <taxon>Hemiptera</taxon>
        <taxon>Heteroptera</taxon>
        <taxon>Panheteroptera</taxon>
        <taxon>Pentatomomorpha</taxon>
        <taxon>Pentatomoidea</taxon>
        <taxon>Pentatomidae</taxon>
        <taxon>Pentatominae</taxon>
        <taxon>Nezara</taxon>
    </lineage>
</organism>
<dbReference type="PROSITE" id="PS51203">
    <property type="entry name" value="CS"/>
    <property type="match status" value="1"/>
</dbReference>
<evidence type="ECO:0000313" key="13">
    <source>
        <dbReference type="Proteomes" id="UP001152798"/>
    </source>
</evidence>
<dbReference type="CDD" id="cd06468">
    <property type="entry name" value="p23_CacyBP"/>
    <property type="match status" value="1"/>
</dbReference>
<dbReference type="EMBL" id="OV725077">
    <property type="protein sequence ID" value="CAH1389299.1"/>
    <property type="molecule type" value="Genomic_DNA"/>
</dbReference>
<dbReference type="OrthoDB" id="164025at2759"/>
<dbReference type="PROSITE" id="PS51048">
    <property type="entry name" value="SGS"/>
    <property type="match status" value="1"/>
</dbReference>
<keyword evidence="8" id="KW-0539">Nucleus</keyword>
<keyword evidence="5" id="KW-0597">Phosphoprotein</keyword>
<evidence type="ECO:0000259" key="11">
    <source>
        <dbReference type="PROSITE" id="PS51203"/>
    </source>
</evidence>
<protein>
    <recommendedName>
        <fullName evidence="3">Calcyclin-binding protein</fullName>
    </recommendedName>
</protein>
<dbReference type="InterPro" id="IPR008978">
    <property type="entry name" value="HSP20-like_chaperone"/>
</dbReference>
<keyword evidence="7" id="KW-0007">Acetylation</keyword>
<dbReference type="PANTHER" id="PTHR13164">
    <property type="entry name" value="CALICYLIN BINDING PROTEIN"/>
    <property type="match status" value="1"/>
</dbReference>
<keyword evidence="13" id="KW-1185">Reference proteome</keyword>
<dbReference type="InterPro" id="IPR007699">
    <property type="entry name" value="SGS_dom"/>
</dbReference>
<dbReference type="GO" id="GO:0005634">
    <property type="term" value="C:nucleus"/>
    <property type="evidence" value="ECO:0007669"/>
    <property type="project" value="UniProtKB-SubCell"/>
</dbReference>
<dbReference type="GO" id="GO:0031625">
    <property type="term" value="F:ubiquitin protein ligase binding"/>
    <property type="evidence" value="ECO:0007669"/>
    <property type="project" value="InterPro"/>
</dbReference>
<evidence type="ECO:0000256" key="7">
    <source>
        <dbReference type="ARBA" id="ARBA00022990"/>
    </source>
</evidence>
<dbReference type="PANTHER" id="PTHR13164:SF3">
    <property type="entry name" value="CALCYCLIN-BINDING PROTEIN"/>
    <property type="match status" value="1"/>
</dbReference>
<dbReference type="SUPFAM" id="SSF140106">
    <property type="entry name" value="Calcyclin-binding protein-like"/>
    <property type="match status" value="1"/>
</dbReference>
<proteinExistence type="predicted"/>
<dbReference type="Proteomes" id="UP001152798">
    <property type="component" value="Chromosome 1"/>
</dbReference>
<evidence type="ECO:0000256" key="3">
    <source>
        <dbReference type="ARBA" id="ARBA00015702"/>
    </source>
</evidence>
<dbReference type="Gene3D" id="2.60.40.790">
    <property type="match status" value="1"/>
</dbReference>
<dbReference type="InterPro" id="IPR037201">
    <property type="entry name" value="CacyBP_N"/>
</dbReference>
<evidence type="ECO:0000256" key="1">
    <source>
        <dbReference type="ARBA" id="ARBA00004123"/>
    </source>
</evidence>
<sequence length="233" mass="27017">MPSTKISELKNDIEELSKFINLTTRPKVKEILSLEVRKIETEIIKLKELSKEVQSGVPSKAQSSVGSRCYDVKLTNYAWDQSDKFVKLFVTLKNVQSLEAVQIFCKFSARSVELRVNGLDNRNYFLVINNLLNDIDETKSHWKVKTDMVIVYLSKSQSIDWKHLTLSDQKLKDAQKKDMDDMNSNEDPSQGLMNLMKKMYTEGDDDMKRTIAKAWCEGREKGREHFRVDNLIK</sequence>
<dbReference type="InterPro" id="IPR037893">
    <property type="entry name" value="CS_CacyBP"/>
</dbReference>
<evidence type="ECO:0000256" key="8">
    <source>
        <dbReference type="ARBA" id="ARBA00023242"/>
    </source>
</evidence>
<evidence type="ECO:0000313" key="12">
    <source>
        <dbReference type="EMBL" id="CAH1389299.1"/>
    </source>
</evidence>
<dbReference type="GO" id="GO:0005737">
    <property type="term" value="C:cytoplasm"/>
    <property type="evidence" value="ECO:0007669"/>
    <property type="project" value="UniProtKB-SubCell"/>
</dbReference>
<evidence type="ECO:0000256" key="5">
    <source>
        <dbReference type="ARBA" id="ARBA00022553"/>
    </source>
</evidence>
<dbReference type="SUPFAM" id="SSF49764">
    <property type="entry name" value="HSP20-like chaperones"/>
    <property type="match status" value="1"/>
</dbReference>
<evidence type="ECO:0000256" key="9">
    <source>
        <dbReference type="ARBA" id="ARBA00025145"/>
    </source>
</evidence>
<name>A0A9P0E6G4_NEZVI</name>
<comment type="subcellular location">
    <subcellularLocation>
        <location evidence="2">Cytoplasm</location>
    </subcellularLocation>
    <subcellularLocation>
        <location evidence="1">Nucleus</location>
    </subcellularLocation>
</comment>
<dbReference type="InterPro" id="IPR015120">
    <property type="entry name" value="Siah-Interact_N"/>
</dbReference>
<dbReference type="InterPro" id="IPR007052">
    <property type="entry name" value="CS_dom"/>
</dbReference>
<evidence type="ECO:0000256" key="6">
    <source>
        <dbReference type="ARBA" id="ARBA00022786"/>
    </source>
</evidence>
<dbReference type="GO" id="GO:0015631">
    <property type="term" value="F:tubulin binding"/>
    <property type="evidence" value="ECO:0007669"/>
    <property type="project" value="InterPro"/>
</dbReference>
<gene>
    <name evidence="12" type="ORF">NEZAVI_LOCUS726</name>
</gene>
<comment type="function">
    <text evidence="9">May be involved in calcium-dependent ubiquitination and subsequent proteasomal degradation of target proteins. Probably serves as a molecular bridge in ubiquitin E3 complexes. Participates in the ubiquitin-mediated degradation of beta-catenin (CTNNB1).</text>
</comment>
<dbReference type="Pfam" id="PF09032">
    <property type="entry name" value="Siah-Interact_N"/>
    <property type="match status" value="1"/>
</dbReference>
<accession>A0A9P0E6G4</accession>
<dbReference type="AlphaFoldDB" id="A0A9P0E6G4"/>
<dbReference type="GO" id="GO:0044548">
    <property type="term" value="F:S100 protein binding"/>
    <property type="evidence" value="ECO:0007669"/>
    <property type="project" value="InterPro"/>
</dbReference>
<feature type="domain" description="SGS" evidence="10">
    <location>
        <begin position="150"/>
        <end position="233"/>
    </location>
</feature>